<comment type="cofactor">
    <cofactor evidence="1">
        <name>FAD</name>
        <dbReference type="ChEBI" id="CHEBI:57692"/>
    </cofactor>
</comment>
<evidence type="ECO:0000259" key="5">
    <source>
        <dbReference type="Pfam" id="PF01266"/>
    </source>
</evidence>
<reference evidence="7" key="1">
    <citation type="submission" date="2016-10" db="EMBL/GenBank/DDBJ databases">
        <authorList>
            <person name="Varghese N."/>
            <person name="Submissions S."/>
        </authorList>
    </citation>
    <scope>NUCLEOTIDE SEQUENCE [LARGE SCALE GENOMIC DNA]</scope>
    <source>
        <strain evidence="7">CGMCC 1.10783</strain>
    </source>
</reference>
<dbReference type="STRING" id="1045773.SAMN05216555_1245"/>
<dbReference type="GO" id="GO:0050660">
    <property type="term" value="F:flavin adenine dinucleotide binding"/>
    <property type="evidence" value="ECO:0007669"/>
    <property type="project" value="InterPro"/>
</dbReference>
<dbReference type="NCBIfam" id="NF008425">
    <property type="entry name" value="PRK11259.1"/>
    <property type="match status" value="1"/>
</dbReference>
<dbReference type="AlphaFoldDB" id="A0A1G8YDP4"/>
<dbReference type="InterPro" id="IPR036188">
    <property type="entry name" value="FAD/NAD-bd_sf"/>
</dbReference>
<dbReference type="PANTHER" id="PTHR10961">
    <property type="entry name" value="PEROXISOMAL SARCOSINE OXIDASE"/>
    <property type="match status" value="1"/>
</dbReference>
<evidence type="ECO:0000256" key="1">
    <source>
        <dbReference type="ARBA" id="ARBA00001974"/>
    </source>
</evidence>
<sequence>MTALETDVAIVGVGSVGSMASWQLASRGLRVIGIDRFSIPGPFSGYAGESRVFRKVYAEGGHYTPILQRSQGLWRELEKISGTQLLDTTGAVTIFDEHNPRLASLIAAGKDHGLDYELLRGDEARAKYPDHVIRENDVAIFDPEGGYLKSEKAVTAALVEAKRLGAQFLGNRKAHAVETYGDRYIVRTDQEEIVASRVILSQGTGAGAVCKELGVHLSILPQVLTWFPAVDPSVFCREGLPVFLRRAEEDERSDKARLYGFPSADGWTVKVAGSVYMDEVESMEKPLSWDPEYLEPILRWVREFLPGLIPDPVRVALCADGYTPDETGLLGTVPGMDGIVAAAGFSGHGFKMASALGAIAADLVLDGATATDVSFMNPARFLGPDSKFTSLPLS</sequence>
<protein>
    <submittedName>
        <fullName evidence="6">Sarcosine oxidase</fullName>
    </submittedName>
</protein>
<keyword evidence="3" id="KW-0274">FAD</keyword>
<evidence type="ECO:0000256" key="4">
    <source>
        <dbReference type="ARBA" id="ARBA00023002"/>
    </source>
</evidence>
<dbReference type="SUPFAM" id="SSF51905">
    <property type="entry name" value="FAD/NAD(P)-binding domain"/>
    <property type="match status" value="1"/>
</dbReference>
<evidence type="ECO:0000256" key="2">
    <source>
        <dbReference type="ARBA" id="ARBA00022630"/>
    </source>
</evidence>
<feature type="domain" description="FAD dependent oxidoreductase" evidence="5">
    <location>
        <begin position="7"/>
        <end position="363"/>
    </location>
</feature>
<keyword evidence="4" id="KW-0560">Oxidoreductase</keyword>
<proteinExistence type="predicted"/>
<accession>A0A1G8YDP4</accession>
<dbReference type="Proteomes" id="UP000182130">
    <property type="component" value="Unassembled WGS sequence"/>
</dbReference>
<keyword evidence="2" id="KW-0285">Flavoprotein</keyword>
<dbReference type="EMBL" id="FNEI01000024">
    <property type="protein sequence ID" value="SDK00544.1"/>
    <property type="molecule type" value="Genomic_DNA"/>
</dbReference>
<name>A0A1G8YDP4_9MICC</name>
<dbReference type="SUPFAM" id="SSF54373">
    <property type="entry name" value="FAD-linked reductases, C-terminal domain"/>
    <property type="match status" value="1"/>
</dbReference>
<dbReference type="RefSeq" id="WP_074591525.1">
    <property type="nucleotide sequence ID" value="NZ_FNEI01000024.1"/>
</dbReference>
<evidence type="ECO:0000313" key="7">
    <source>
        <dbReference type="Proteomes" id="UP000182130"/>
    </source>
</evidence>
<dbReference type="InterPro" id="IPR006076">
    <property type="entry name" value="FAD-dep_OxRdtase"/>
</dbReference>
<gene>
    <name evidence="6" type="ORF">SAMN05216555_1245</name>
</gene>
<dbReference type="Gene3D" id="3.30.9.10">
    <property type="entry name" value="D-Amino Acid Oxidase, subunit A, domain 2"/>
    <property type="match status" value="1"/>
</dbReference>
<dbReference type="Pfam" id="PF01266">
    <property type="entry name" value="DAO"/>
    <property type="match status" value="1"/>
</dbReference>
<dbReference type="Gene3D" id="3.50.50.60">
    <property type="entry name" value="FAD/NAD(P)-binding domain"/>
    <property type="match status" value="1"/>
</dbReference>
<dbReference type="PANTHER" id="PTHR10961:SF7">
    <property type="entry name" value="FAD DEPENDENT OXIDOREDUCTASE DOMAIN-CONTAINING PROTEIN"/>
    <property type="match status" value="1"/>
</dbReference>
<evidence type="ECO:0000313" key="6">
    <source>
        <dbReference type="EMBL" id="SDK00544.1"/>
    </source>
</evidence>
<dbReference type="InterPro" id="IPR045170">
    <property type="entry name" value="MTOX"/>
</dbReference>
<dbReference type="OrthoDB" id="9806257at2"/>
<organism evidence="6 7">
    <name type="scientific">Arthrobacter cupressi</name>
    <dbReference type="NCBI Taxonomy" id="1045773"/>
    <lineage>
        <taxon>Bacteria</taxon>
        <taxon>Bacillati</taxon>
        <taxon>Actinomycetota</taxon>
        <taxon>Actinomycetes</taxon>
        <taxon>Micrococcales</taxon>
        <taxon>Micrococcaceae</taxon>
        <taxon>Arthrobacter</taxon>
    </lineage>
</organism>
<dbReference type="GO" id="GO:0008115">
    <property type="term" value="F:sarcosine oxidase activity"/>
    <property type="evidence" value="ECO:0007669"/>
    <property type="project" value="TreeGrafter"/>
</dbReference>
<evidence type="ECO:0000256" key="3">
    <source>
        <dbReference type="ARBA" id="ARBA00022827"/>
    </source>
</evidence>
<keyword evidence="7" id="KW-1185">Reference proteome</keyword>